<dbReference type="EMBL" id="JACXZA010000001">
    <property type="protein sequence ID" value="MBD3917836.1"/>
    <property type="molecule type" value="Genomic_DNA"/>
</dbReference>
<comment type="caution">
    <text evidence="2">The sequence shown here is derived from an EMBL/GenBank/DDBJ whole genome shotgun (WGS) entry which is preliminary data.</text>
</comment>
<proteinExistence type="predicted"/>
<evidence type="ECO:0000313" key="2">
    <source>
        <dbReference type="EMBL" id="MBD3917836.1"/>
    </source>
</evidence>
<dbReference type="Proteomes" id="UP000609346">
    <property type="component" value="Unassembled WGS sequence"/>
</dbReference>
<keyword evidence="3" id="KW-1185">Reference proteome</keyword>
<gene>
    <name evidence="2" type="ORF">H8B09_03655</name>
</gene>
<keyword evidence="1" id="KW-0472">Membrane</keyword>
<evidence type="ECO:0000313" key="3">
    <source>
        <dbReference type="Proteomes" id="UP000609346"/>
    </source>
</evidence>
<feature type="transmembrane region" description="Helical" evidence="1">
    <location>
        <begin position="6"/>
        <end position="28"/>
    </location>
</feature>
<dbReference type="RefSeq" id="WP_191202095.1">
    <property type="nucleotide sequence ID" value="NZ_JACXZA010000001.1"/>
</dbReference>
<name>A0ABR8MRE9_9BACL</name>
<reference evidence="2 3" key="1">
    <citation type="submission" date="2020-09" db="EMBL/GenBank/DDBJ databases">
        <title>Paenibacillus sp. strain PR3 16S rRNA gene Genome sequencing and assembly.</title>
        <authorList>
            <person name="Kim J."/>
        </authorList>
    </citation>
    <scope>NUCLEOTIDE SEQUENCE [LARGE SCALE GENOMIC DNA]</scope>
    <source>
        <strain evidence="2 3">PR3</strain>
    </source>
</reference>
<keyword evidence="1" id="KW-0812">Transmembrane</keyword>
<feature type="transmembrane region" description="Helical" evidence="1">
    <location>
        <begin position="72"/>
        <end position="90"/>
    </location>
</feature>
<feature type="transmembrane region" description="Helical" evidence="1">
    <location>
        <begin position="48"/>
        <end position="66"/>
    </location>
</feature>
<organism evidence="2 3">
    <name type="scientific">Paenibacillus terricola</name>
    <dbReference type="NCBI Taxonomy" id="2763503"/>
    <lineage>
        <taxon>Bacteria</taxon>
        <taxon>Bacillati</taxon>
        <taxon>Bacillota</taxon>
        <taxon>Bacilli</taxon>
        <taxon>Bacillales</taxon>
        <taxon>Paenibacillaceae</taxon>
        <taxon>Paenibacillus</taxon>
    </lineage>
</organism>
<keyword evidence="1" id="KW-1133">Transmembrane helix</keyword>
<evidence type="ECO:0008006" key="4">
    <source>
        <dbReference type="Google" id="ProtNLM"/>
    </source>
</evidence>
<protein>
    <recommendedName>
        <fullName evidence="4">DUF5673 domain-containing protein</fullName>
    </recommendedName>
</protein>
<evidence type="ECO:0000256" key="1">
    <source>
        <dbReference type="SAM" id="Phobius"/>
    </source>
</evidence>
<accession>A0ABR8MRE9</accession>
<sequence length="159" mass="17405">MSTWDSIIFGISCGLFVIFMVIAIMAAANRNRAGKPIATGYPTAKTQASLIGLVILSAVVWTIQAFTGTHTLFIVFTALGINFVINPSVLGEKGLKLGVHYVPRDRIIGYTIQSKGTKTIIHFQVQGKKGPLVMVVNESRNKDLKNQLLHYFAEAPEQE</sequence>